<keyword evidence="2" id="KW-1185">Reference proteome</keyword>
<dbReference type="EMBL" id="OZ021738">
    <property type="protein sequence ID" value="CAK9321148.1"/>
    <property type="molecule type" value="Genomic_DNA"/>
</dbReference>
<accession>A0ABP0YKW0</accession>
<dbReference type="Proteomes" id="UP001642487">
    <property type="component" value="Chromosome 4"/>
</dbReference>
<gene>
    <name evidence="1" type="ORF">CITCOLO1_LOCUS13215</name>
</gene>
<name>A0ABP0YKW0_9ROSI</name>
<evidence type="ECO:0000313" key="2">
    <source>
        <dbReference type="Proteomes" id="UP001642487"/>
    </source>
</evidence>
<sequence>MTRVNKTVGKVPDMWINDVAQCTATDSINSSELQYLKQIGYVSPLRRRMGQPHQCVRTSAQFKLGQNLTT</sequence>
<reference evidence="1 2" key="1">
    <citation type="submission" date="2024-03" db="EMBL/GenBank/DDBJ databases">
        <authorList>
            <person name="Gkanogiannis A."/>
            <person name="Becerra Lopez-Lavalle L."/>
        </authorList>
    </citation>
    <scope>NUCLEOTIDE SEQUENCE [LARGE SCALE GENOMIC DNA]</scope>
</reference>
<evidence type="ECO:0000313" key="1">
    <source>
        <dbReference type="EMBL" id="CAK9321148.1"/>
    </source>
</evidence>
<protein>
    <submittedName>
        <fullName evidence="1">Uncharacterized protein</fullName>
    </submittedName>
</protein>
<proteinExistence type="predicted"/>
<organism evidence="1 2">
    <name type="scientific">Citrullus colocynthis</name>
    <name type="common">colocynth</name>
    <dbReference type="NCBI Taxonomy" id="252529"/>
    <lineage>
        <taxon>Eukaryota</taxon>
        <taxon>Viridiplantae</taxon>
        <taxon>Streptophyta</taxon>
        <taxon>Embryophyta</taxon>
        <taxon>Tracheophyta</taxon>
        <taxon>Spermatophyta</taxon>
        <taxon>Magnoliopsida</taxon>
        <taxon>eudicotyledons</taxon>
        <taxon>Gunneridae</taxon>
        <taxon>Pentapetalae</taxon>
        <taxon>rosids</taxon>
        <taxon>fabids</taxon>
        <taxon>Cucurbitales</taxon>
        <taxon>Cucurbitaceae</taxon>
        <taxon>Benincaseae</taxon>
        <taxon>Citrullus</taxon>
    </lineage>
</organism>